<feature type="compositionally biased region" description="Basic residues" evidence="1">
    <location>
        <begin position="37"/>
        <end position="46"/>
    </location>
</feature>
<comment type="caution">
    <text evidence="2">The sequence shown here is derived from an EMBL/GenBank/DDBJ whole genome shotgun (WGS) entry which is preliminary data.</text>
</comment>
<keyword evidence="3" id="KW-1185">Reference proteome</keyword>
<dbReference type="Proteomes" id="UP000572817">
    <property type="component" value="Unassembled WGS sequence"/>
</dbReference>
<dbReference type="OrthoDB" id="3898638at2759"/>
<evidence type="ECO:0000313" key="2">
    <source>
        <dbReference type="EMBL" id="KAF4313713.1"/>
    </source>
</evidence>
<sequence length="113" mass="12006">MCSRCATTATKVCQAIRPTASRAAPRVQVSQQTARSIHNRPFKPYKGHPMTVAQAVKHNKASMAGVGTVTSALLVATGAAKLMHGIEENSYVDGRDRNGVQAYLARKNGSVVV</sequence>
<organism evidence="2 3">
    <name type="scientific">Botryosphaeria dothidea</name>
    <dbReference type="NCBI Taxonomy" id="55169"/>
    <lineage>
        <taxon>Eukaryota</taxon>
        <taxon>Fungi</taxon>
        <taxon>Dikarya</taxon>
        <taxon>Ascomycota</taxon>
        <taxon>Pezizomycotina</taxon>
        <taxon>Dothideomycetes</taxon>
        <taxon>Dothideomycetes incertae sedis</taxon>
        <taxon>Botryosphaeriales</taxon>
        <taxon>Botryosphaeriaceae</taxon>
        <taxon>Botryosphaeria</taxon>
    </lineage>
</organism>
<proteinExistence type="predicted"/>
<name>A0A8H4J9Y4_9PEZI</name>
<accession>A0A8H4J9Y4</accession>
<evidence type="ECO:0000256" key="1">
    <source>
        <dbReference type="SAM" id="MobiDB-lite"/>
    </source>
</evidence>
<protein>
    <submittedName>
        <fullName evidence="2">Uncharacterized protein</fullName>
    </submittedName>
</protein>
<feature type="region of interest" description="Disordered" evidence="1">
    <location>
        <begin position="24"/>
        <end position="47"/>
    </location>
</feature>
<gene>
    <name evidence="2" type="ORF">GTA08_BOTSDO00320</name>
</gene>
<reference evidence="2" key="1">
    <citation type="submission" date="2020-04" db="EMBL/GenBank/DDBJ databases">
        <title>Genome Assembly and Annotation of Botryosphaeria dothidea sdau 11-99, a Latent Pathogen of Apple Fruit Ring Rot in China.</title>
        <authorList>
            <person name="Yu C."/>
            <person name="Diao Y."/>
            <person name="Lu Q."/>
            <person name="Zhao J."/>
            <person name="Cui S."/>
            <person name="Peng C."/>
            <person name="He B."/>
            <person name="Liu H."/>
        </authorList>
    </citation>
    <scope>NUCLEOTIDE SEQUENCE [LARGE SCALE GENOMIC DNA]</scope>
    <source>
        <strain evidence="2">Sdau11-99</strain>
    </source>
</reference>
<evidence type="ECO:0000313" key="3">
    <source>
        <dbReference type="Proteomes" id="UP000572817"/>
    </source>
</evidence>
<dbReference type="AlphaFoldDB" id="A0A8H4J9Y4"/>
<dbReference type="EMBL" id="WWBZ02000001">
    <property type="protein sequence ID" value="KAF4313713.1"/>
    <property type="molecule type" value="Genomic_DNA"/>
</dbReference>